<keyword evidence="2" id="KW-0547">Nucleotide-binding</keyword>
<evidence type="ECO:0000259" key="4">
    <source>
        <dbReference type="PROSITE" id="PS50893"/>
    </source>
</evidence>
<dbReference type="CDD" id="cd03230">
    <property type="entry name" value="ABC_DR_subfamily_A"/>
    <property type="match status" value="1"/>
</dbReference>
<dbReference type="Gene3D" id="3.40.50.300">
    <property type="entry name" value="P-loop containing nucleotide triphosphate hydrolases"/>
    <property type="match status" value="1"/>
</dbReference>
<dbReference type="InterPro" id="IPR017871">
    <property type="entry name" value="ABC_transporter-like_CS"/>
</dbReference>
<protein>
    <submittedName>
        <fullName evidence="5">ABC transporter ATP-binding protein</fullName>
    </submittedName>
</protein>
<evidence type="ECO:0000256" key="2">
    <source>
        <dbReference type="ARBA" id="ARBA00022741"/>
    </source>
</evidence>
<dbReference type="Pfam" id="PF00005">
    <property type="entry name" value="ABC_tran"/>
    <property type="match status" value="1"/>
</dbReference>
<organism evidence="5 6">
    <name type="scientific">Sporolactobacillus shoreae</name>
    <dbReference type="NCBI Taxonomy" id="1465501"/>
    <lineage>
        <taxon>Bacteria</taxon>
        <taxon>Bacillati</taxon>
        <taxon>Bacillota</taxon>
        <taxon>Bacilli</taxon>
        <taxon>Bacillales</taxon>
        <taxon>Sporolactobacillaceae</taxon>
        <taxon>Sporolactobacillus</taxon>
    </lineage>
</organism>
<dbReference type="InterPro" id="IPR003439">
    <property type="entry name" value="ABC_transporter-like_ATP-bd"/>
</dbReference>
<proteinExistence type="predicted"/>
<gene>
    <name evidence="5" type="ORF">E4665_11315</name>
</gene>
<dbReference type="GO" id="GO:0005524">
    <property type="term" value="F:ATP binding"/>
    <property type="evidence" value="ECO:0007669"/>
    <property type="project" value="UniProtKB-KW"/>
</dbReference>
<dbReference type="GO" id="GO:0016887">
    <property type="term" value="F:ATP hydrolysis activity"/>
    <property type="evidence" value="ECO:0007669"/>
    <property type="project" value="InterPro"/>
</dbReference>
<dbReference type="PROSITE" id="PS50893">
    <property type="entry name" value="ABC_TRANSPORTER_2"/>
    <property type="match status" value="1"/>
</dbReference>
<evidence type="ECO:0000313" key="6">
    <source>
        <dbReference type="Proteomes" id="UP000298347"/>
    </source>
</evidence>
<dbReference type="OrthoDB" id="9804819at2"/>
<dbReference type="InterPro" id="IPR003593">
    <property type="entry name" value="AAA+_ATPase"/>
</dbReference>
<keyword evidence="3 5" id="KW-0067">ATP-binding</keyword>
<evidence type="ECO:0000256" key="3">
    <source>
        <dbReference type="ARBA" id="ARBA00022840"/>
    </source>
</evidence>
<dbReference type="AlphaFoldDB" id="A0A4Z0GP53"/>
<dbReference type="PROSITE" id="PS00211">
    <property type="entry name" value="ABC_TRANSPORTER_1"/>
    <property type="match status" value="1"/>
</dbReference>
<evidence type="ECO:0000313" key="5">
    <source>
        <dbReference type="EMBL" id="TGA97684.1"/>
    </source>
</evidence>
<feature type="domain" description="ABC transporter" evidence="4">
    <location>
        <begin position="2"/>
        <end position="221"/>
    </location>
</feature>
<sequence length="235" mass="26415">MLLSVNIDEAGYSPDSTVLKNIHFSVDSGELVGLIGPNGAGKSSTIKSILGIMKNVKGDCQASNYAYIPERPILYEKLTLWEHIEFLLTTLQTDEKLYMTRANELLKQFQLSEFIHRYPESFSKGMQQKVMLVLAFLRQPDLYIVDEPFMGLDPRAVKRLLQSLQSEKERGAGILMSTHILDTAEKICDRFVLISNGRLIVQGTLDEIRERSGIRGGSLLDCFDVLTEGVSDVRK</sequence>
<dbReference type="PANTHER" id="PTHR42939:SF2">
    <property type="entry name" value="ABC-TYPE TRANSPORTER ATP-BINDING PROTEIN ECSA"/>
    <property type="match status" value="1"/>
</dbReference>
<reference evidence="5 6" key="1">
    <citation type="journal article" date="2015" name="Int. J. Syst. Evol. Microbiol.">
        <title>Sporolactobacillus shoreae sp. nov. and Sporolactobacillus spathodeae sp. nov., two spore-forming lactic acid bacteria isolated from tree barks in Thailand.</title>
        <authorList>
            <person name="Thamacharoensuk T."/>
            <person name="Kitahara M."/>
            <person name="Ohkuma M."/>
            <person name="Thongchul N."/>
            <person name="Tanasupawat S."/>
        </authorList>
    </citation>
    <scope>NUCLEOTIDE SEQUENCE [LARGE SCALE GENOMIC DNA]</scope>
    <source>
        <strain evidence="5 6">BK92</strain>
    </source>
</reference>
<dbReference type="EMBL" id="SRJD01000012">
    <property type="protein sequence ID" value="TGA97684.1"/>
    <property type="molecule type" value="Genomic_DNA"/>
</dbReference>
<keyword evidence="6" id="KW-1185">Reference proteome</keyword>
<dbReference type="SMART" id="SM00382">
    <property type="entry name" value="AAA"/>
    <property type="match status" value="1"/>
</dbReference>
<dbReference type="Proteomes" id="UP000298347">
    <property type="component" value="Unassembled WGS sequence"/>
</dbReference>
<dbReference type="PANTHER" id="PTHR42939">
    <property type="entry name" value="ABC TRANSPORTER ATP-BINDING PROTEIN ALBC-RELATED"/>
    <property type="match status" value="1"/>
</dbReference>
<dbReference type="InterPro" id="IPR027417">
    <property type="entry name" value="P-loop_NTPase"/>
</dbReference>
<accession>A0A4Z0GP53</accession>
<dbReference type="RefSeq" id="WP_135348894.1">
    <property type="nucleotide sequence ID" value="NZ_SRJD01000012.1"/>
</dbReference>
<dbReference type="SUPFAM" id="SSF52540">
    <property type="entry name" value="P-loop containing nucleoside triphosphate hydrolases"/>
    <property type="match status" value="1"/>
</dbReference>
<dbReference type="InterPro" id="IPR051782">
    <property type="entry name" value="ABC_Transporter_VariousFunc"/>
</dbReference>
<name>A0A4Z0GP53_9BACL</name>
<evidence type="ECO:0000256" key="1">
    <source>
        <dbReference type="ARBA" id="ARBA00022448"/>
    </source>
</evidence>
<comment type="caution">
    <text evidence="5">The sequence shown here is derived from an EMBL/GenBank/DDBJ whole genome shotgun (WGS) entry which is preliminary data.</text>
</comment>
<keyword evidence="1" id="KW-0813">Transport</keyword>